<evidence type="ECO:0000256" key="3">
    <source>
        <dbReference type="ARBA" id="ARBA00022989"/>
    </source>
</evidence>
<accession>A0A1I7GBW2</accession>
<name>A0A1I7GBW2_9BACT</name>
<reference evidence="8" key="1">
    <citation type="submission" date="2016-10" db="EMBL/GenBank/DDBJ databases">
        <authorList>
            <person name="Varghese N."/>
        </authorList>
    </citation>
    <scope>NUCLEOTIDE SEQUENCE [LARGE SCALE GENOMIC DNA]</scope>
    <source>
        <strain evidence="8">DSM 18820</strain>
    </source>
</reference>
<protein>
    <recommendedName>
        <fullName evidence="6">O-antigen ligase-related domain-containing protein</fullName>
    </recommendedName>
</protein>
<feature type="transmembrane region" description="Helical" evidence="5">
    <location>
        <begin position="361"/>
        <end position="391"/>
    </location>
</feature>
<evidence type="ECO:0000256" key="4">
    <source>
        <dbReference type="ARBA" id="ARBA00023136"/>
    </source>
</evidence>
<dbReference type="InterPro" id="IPR007016">
    <property type="entry name" value="O-antigen_ligase-rel_domated"/>
</dbReference>
<evidence type="ECO:0000313" key="8">
    <source>
        <dbReference type="Proteomes" id="UP000182491"/>
    </source>
</evidence>
<gene>
    <name evidence="7" type="ORF">SAMN04487941_0898</name>
</gene>
<proteinExistence type="predicted"/>
<dbReference type="GO" id="GO:0016020">
    <property type="term" value="C:membrane"/>
    <property type="evidence" value="ECO:0007669"/>
    <property type="project" value="UniProtKB-SubCell"/>
</dbReference>
<dbReference type="EMBL" id="FPCA01000001">
    <property type="protein sequence ID" value="SFU45915.1"/>
    <property type="molecule type" value="Genomic_DNA"/>
</dbReference>
<evidence type="ECO:0000256" key="2">
    <source>
        <dbReference type="ARBA" id="ARBA00022692"/>
    </source>
</evidence>
<feature type="transmembrane region" description="Helical" evidence="5">
    <location>
        <begin position="60"/>
        <end position="83"/>
    </location>
</feature>
<dbReference type="Proteomes" id="UP000182491">
    <property type="component" value="Unassembled WGS sequence"/>
</dbReference>
<keyword evidence="8" id="KW-1185">Reference proteome</keyword>
<organism evidence="7 8">
    <name type="scientific">Pontibacter akesuensis</name>
    <dbReference type="NCBI Taxonomy" id="388950"/>
    <lineage>
        <taxon>Bacteria</taxon>
        <taxon>Pseudomonadati</taxon>
        <taxon>Bacteroidota</taxon>
        <taxon>Cytophagia</taxon>
        <taxon>Cytophagales</taxon>
        <taxon>Hymenobacteraceae</taxon>
        <taxon>Pontibacter</taxon>
    </lineage>
</organism>
<comment type="subcellular location">
    <subcellularLocation>
        <location evidence="1">Membrane</location>
        <topology evidence="1">Multi-pass membrane protein</topology>
    </subcellularLocation>
</comment>
<evidence type="ECO:0000256" key="1">
    <source>
        <dbReference type="ARBA" id="ARBA00004141"/>
    </source>
</evidence>
<keyword evidence="3 5" id="KW-1133">Transmembrane helix</keyword>
<sequence>MFLLLLTSGPIPLKLVALLFIKVPLKVRTRVSLAKAFYIFIASYSLVYGALFLFNQNYWIAYFLVLLFWIIAFIAFCEIENFIKQNDFQTINATINCYFFINFIFVVQQLISIIIYSGSLNPFNASASHGDMIMGIYSNSSINMIVMGFYAIYFFYKRSLGKLFIALFCFLMTGYMSGLLILLVALTMFFFLFEKRISLKIYSILIIISIIVFYYFFSRENYDYALGYINRALAFDAKMPFKLKSYIQTYHYWTDSAANFIFGAGPGNFSSRVTFVVSGDYVGWYPESLSYVSKSFAKNHFWIWNYDFNNPWDNINNAANQPFSAYNQIIGEYGLIGLIAFIFLYIGFWMRGFMSLTYGKIIFISFLGYLVLDYWFEYFSVVILFELFMLLNRKESETAKL</sequence>
<dbReference type="STRING" id="388950.GCA_001611675_04035"/>
<feature type="transmembrane region" description="Helical" evidence="5">
    <location>
        <begin position="330"/>
        <end position="349"/>
    </location>
</feature>
<feature type="transmembrane region" description="Helical" evidence="5">
    <location>
        <begin position="95"/>
        <end position="116"/>
    </location>
</feature>
<feature type="transmembrane region" description="Helical" evidence="5">
    <location>
        <begin position="163"/>
        <end position="193"/>
    </location>
</feature>
<dbReference type="AlphaFoldDB" id="A0A1I7GBW2"/>
<evidence type="ECO:0000256" key="5">
    <source>
        <dbReference type="SAM" id="Phobius"/>
    </source>
</evidence>
<keyword evidence="2 5" id="KW-0812">Transmembrane</keyword>
<evidence type="ECO:0000313" key="7">
    <source>
        <dbReference type="EMBL" id="SFU45915.1"/>
    </source>
</evidence>
<feature type="transmembrane region" description="Helical" evidence="5">
    <location>
        <begin position="6"/>
        <end position="25"/>
    </location>
</feature>
<feature type="domain" description="O-antigen ligase-related" evidence="6">
    <location>
        <begin position="163"/>
        <end position="342"/>
    </location>
</feature>
<keyword evidence="4 5" id="KW-0472">Membrane</keyword>
<feature type="transmembrane region" description="Helical" evidence="5">
    <location>
        <begin position="136"/>
        <end position="156"/>
    </location>
</feature>
<feature type="transmembrane region" description="Helical" evidence="5">
    <location>
        <begin position="199"/>
        <end position="217"/>
    </location>
</feature>
<feature type="transmembrane region" description="Helical" evidence="5">
    <location>
        <begin position="37"/>
        <end position="54"/>
    </location>
</feature>
<evidence type="ECO:0000259" key="6">
    <source>
        <dbReference type="Pfam" id="PF04932"/>
    </source>
</evidence>
<dbReference type="Pfam" id="PF04932">
    <property type="entry name" value="Wzy_C"/>
    <property type="match status" value="1"/>
</dbReference>